<evidence type="ECO:0000256" key="6">
    <source>
        <dbReference type="ARBA" id="ARBA00047899"/>
    </source>
</evidence>
<feature type="binding site" evidence="8">
    <location>
        <position position="48"/>
    </location>
    <ligand>
        <name>ATP</name>
        <dbReference type="ChEBI" id="CHEBI:30616"/>
    </ligand>
</feature>
<evidence type="ECO:0000256" key="1">
    <source>
        <dbReference type="ARBA" id="ARBA00022679"/>
    </source>
</evidence>
<name>A0A151ZCM3_TIELA</name>
<dbReference type="InterPro" id="IPR008271">
    <property type="entry name" value="Ser/Thr_kinase_AS"/>
</dbReference>
<dbReference type="InParanoid" id="A0A151ZCM3"/>
<evidence type="ECO:0000256" key="8">
    <source>
        <dbReference type="PROSITE-ProRule" id="PRU10141"/>
    </source>
</evidence>
<dbReference type="PROSITE" id="PS00108">
    <property type="entry name" value="PROTEIN_KINASE_ST"/>
    <property type="match status" value="1"/>
</dbReference>
<dbReference type="GO" id="GO:0004674">
    <property type="term" value="F:protein serine/threonine kinase activity"/>
    <property type="evidence" value="ECO:0007669"/>
    <property type="project" value="UniProtKB-EC"/>
</dbReference>
<dbReference type="PROSITE" id="PS00107">
    <property type="entry name" value="PROTEIN_KINASE_ATP"/>
    <property type="match status" value="1"/>
</dbReference>
<dbReference type="SMART" id="SM00220">
    <property type="entry name" value="S_TKc"/>
    <property type="match status" value="1"/>
</dbReference>
<comment type="catalytic activity">
    <reaction evidence="6">
        <text>L-threonyl-[protein] + ATP = O-phospho-L-threonyl-[protein] + ADP + H(+)</text>
        <dbReference type="Rhea" id="RHEA:46608"/>
        <dbReference type="Rhea" id="RHEA-COMP:11060"/>
        <dbReference type="Rhea" id="RHEA-COMP:11605"/>
        <dbReference type="ChEBI" id="CHEBI:15378"/>
        <dbReference type="ChEBI" id="CHEBI:30013"/>
        <dbReference type="ChEBI" id="CHEBI:30616"/>
        <dbReference type="ChEBI" id="CHEBI:61977"/>
        <dbReference type="ChEBI" id="CHEBI:456216"/>
        <dbReference type="EC" id="2.7.11.1"/>
    </reaction>
</comment>
<proteinExistence type="inferred from homology"/>
<dbReference type="OrthoDB" id="20066at2759"/>
<comment type="similarity">
    <text evidence="5">Belongs to the protein kinase superfamily. Ser/Thr protein kinase family. GCN2 subfamily.</text>
</comment>
<keyword evidence="2 8" id="KW-0547">Nucleotide-binding</keyword>
<dbReference type="PANTHER" id="PTHR11042:SF190">
    <property type="entry name" value="MITOSIS INHIBITOR PROTEIN KINASE MIK1"/>
    <property type="match status" value="1"/>
</dbReference>
<comment type="caution">
    <text evidence="11">The sequence shown here is derived from an EMBL/GenBank/DDBJ whole genome shotgun (WGS) entry which is preliminary data.</text>
</comment>
<dbReference type="Proteomes" id="UP000076078">
    <property type="component" value="Unassembled WGS sequence"/>
</dbReference>
<keyword evidence="12" id="KW-1185">Reference proteome</keyword>
<evidence type="ECO:0000256" key="4">
    <source>
        <dbReference type="ARBA" id="ARBA00022840"/>
    </source>
</evidence>
<dbReference type="PANTHER" id="PTHR11042">
    <property type="entry name" value="EUKARYOTIC TRANSLATION INITIATION FACTOR 2-ALPHA KINASE EIF2-ALPHA KINASE -RELATED"/>
    <property type="match status" value="1"/>
</dbReference>
<keyword evidence="4 8" id="KW-0067">ATP-binding</keyword>
<organism evidence="11 12">
    <name type="scientific">Tieghemostelium lacteum</name>
    <name type="common">Slime mold</name>
    <name type="synonym">Dictyostelium lacteum</name>
    <dbReference type="NCBI Taxonomy" id="361077"/>
    <lineage>
        <taxon>Eukaryota</taxon>
        <taxon>Amoebozoa</taxon>
        <taxon>Evosea</taxon>
        <taxon>Eumycetozoa</taxon>
        <taxon>Dictyostelia</taxon>
        <taxon>Dictyosteliales</taxon>
        <taxon>Raperosteliaceae</taxon>
        <taxon>Tieghemostelium</taxon>
    </lineage>
</organism>
<evidence type="ECO:0000256" key="9">
    <source>
        <dbReference type="SAM" id="Coils"/>
    </source>
</evidence>
<evidence type="ECO:0000313" key="11">
    <source>
        <dbReference type="EMBL" id="KYQ91696.1"/>
    </source>
</evidence>
<reference evidence="11 12" key="1">
    <citation type="submission" date="2015-12" db="EMBL/GenBank/DDBJ databases">
        <title>Dictyostelia acquired genes for synthesis and detection of signals that induce cell-type specialization by lateral gene transfer from prokaryotes.</title>
        <authorList>
            <person name="Gloeckner G."/>
            <person name="Schaap P."/>
        </authorList>
    </citation>
    <scope>NUCLEOTIDE SEQUENCE [LARGE SCALE GENOMIC DNA]</scope>
    <source>
        <strain evidence="11 12">TK</strain>
    </source>
</reference>
<keyword evidence="9" id="KW-0175">Coiled coil</keyword>
<dbReference type="STRING" id="361077.A0A151ZCM3"/>
<dbReference type="InterPro" id="IPR050339">
    <property type="entry name" value="CC_SR_Kinase"/>
</dbReference>
<dbReference type="GO" id="GO:0005634">
    <property type="term" value="C:nucleus"/>
    <property type="evidence" value="ECO:0007669"/>
    <property type="project" value="TreeGrafter"/>
</dbReference>
<dbReference type="Pfam" id="PF00069">
    <property type="entry name" value="Pkinase"/>
    <property type="match status" value="1"/>
</dbReference>
<dbReference type="EMBL" id="LODT01000034">
    <property type="protein sequence ID" value="KYQ91696.1"/>
    <property type="molecule type" value="Genomic_DNA"/>
</dbReference>
<feature type="domain" description="Protein kinase" evidence="10">
    <location>
        <begin position="20"/>
        <end position="266"/>
    </location>
</feature>
<dbReference type="PROSITE" id="PS50011">
    <property type="entry name" value="PROTEIN_KINASE_DOM"/>
    <property type="match status" value="1"/>
</dbReference>
<dbReference type="InterPro" id="IPR011009">
    <property type="entry name" value="Kinase-like_dom_sf"/>
</dbReference>
<dbReference type="Gene3D" id="1.10.510.10">
    <property type="entry name" value="Transferase(Phosphotransferase) domain 1"/>
    <property type="match status" value="1"/>
</dbReference>
<feature type="coiled-coil region" evidence="9">
    <location>
        <begin position="734"/>
        <end position="864"/>
    </location>
</feature>
<dbReference type="OMA" id="CHERYDS"/>
<accession>A0A151ZCM3</accession>
<keyword evidence="1" id="KW-0808">Transferase</keyword>
<dbReference type="InterPro" id="IPR017441">
    <property type="entry name" value="Protein_kinase_ATP_BS"/>
</dbReference>
<gene>
    <name evidence="11" type="ORF">DLAC_07475</name>
</gene>
<sequence>MSVYSNTKSIFKGKKNTYILSSSDALGSGQFGKVFRARDSNNNFYAIKVPDTHNYNSEALKYLHSEQDILDSLTSQPDHPNVIKFYEKIDNDLVFELCNGGSLINYLQNNRNLPDRENFLKIVLCQLVNGLNYLHLLGVVHRDIKPENVLVSYIDGKMLFKISDFGLATNKHMDILKSNVGTPIFKAPEIGSDSYDYKVDICSLGKTIYSLSMPRHELTKNAFSLDPEDILKLKKSEEYKDLLIKMVDPVSSNRISLNEIKDHPFVLSRNVNLKFFPLSKLHPNRTINVQIAKQICLDYHLEGVNLNDYIILCSFFGSSELLPFSNDQAFNPIYTIESVILVSLKEPIQFPSEPVLSVNKDLNSDPIQHHKSKVEDCLAIINHTTFKNEFLLIYKAIYGLYKSKMESIDINSVFKKLSANIEKYKKSFQLIKSLMQMDSNGNDSDKPLIEQLSPFVQNFINKTIVLNYQEMINTQNLIDNQYLKEYFDLFHKFKSTSMEFVLSDSIAQVERVRSTIEDCIKLGAVNENDIQIVHRILSSFIPIYSSCIEHKSKFDQVLYNFHSMIALCNNISLLDEYQVSSIHRESELCMEISKIPYYYMLAKNELKRRSHWKSEFNKVCGQYATKIQTFIDKDQTSRSQFNRSVIDSNILSMNPYQKDIILNPLEQYLPNQQNEEIEGFFVIERKKLDIDTQKLNRNIDQIQQQVILDKLSSHKLDEKETDKHQLKMENKMKMDNLLLENSLLKQLVGDLKEKHKIHSQLESNFQNLKTEMENLSIKYQDLNLVVPNQQPVNNHTDLDTQITKKKQEIKEIFDQKERLEKYIQDFESRRDELDQTVQLQENSIKSSKRCIQELQREIKSSRDNEHAQQNYLNNQFNDDKENFQKQCLIKNDTIRKLKLSVQESEKKLTDLTTDQSAKESFDLLQKQLNEKDLEIDSLISKINHIEKLIERK</sequence>
<evidence type="ECO:0000313" key="12">
    <source>
        <dbReference type="Proteomes" id="UP000076078"/>
    </source>
</evidence>
<dbReference type="InterPro" id="IPR000719">
    <property type="entry name" value="Prot_kinase_dom"/>
</dbReference>
<evidence type="ECO:0000256" key="3">
    <source>
        <dbReference type="ARBA" id="ARBA00022777"/>
    </source>
</evidence>
<dbReference type="GO" id="GO:0005524">
    <property type="term" value="F:ATP binding"/>
    <property type="evidence" value="ECO:0007669"/>
    <property type="project" value="UniProtKB-UniRule"/>
</dbReference>
<evidence type="ECO:0000259" key="10">
    <source>
        <dbReference type="PROSITE" id="PS50011"/>
    </source>
</evidence>
<dbReference type="SUPFAM" id="SSF56112">
    <property type="entry name" value="Protein kinase-like (PK-like)"/>
    <property type="match status" value="1"/>
</dbReference>
<evidence type="ECO:0000256" key="2">
    <source>
        <dbReference type="ARBA" id="ARBA00022741"/>
    </source>
</evidence>
<dbReference type="GO" id="GO:0005737">
    <property type="term" value="C:cytoplasm"/>
    <property type="evidence" value="ECO:0007669"/>
    <property type="project" value="TreeGrafter"/>
</dbReference>
<keyword evidence="3" id="KW-0418">Kinase</keyword>
<dbReference type="AlphaFoldDB" id="A0A151ZCM3"/>
<comment type="catalytic activity">
    <reaction evidence="7">
        <text>L-seryl-[protein] + ATP = O-phospho-L-seryl-[protein] + ADP + H(+)</text>
        <dbReference type="Rhea" id="RHEA:17989"/>
        <dbReference type="Rhea" id="RHEA-COMP:9863"/>
        <dbReference type="Rhea" id="RHEA-COMP:11604"/>
        <dbReference type="ChEBI" id="CHEBI:15378"/>
        <dbReference type="ChEBI" id="CHEBI:29999"/>
        <dbReference type="ChEBI" id="CHEBI:30616"/>
        <dbReference type="ChEBI" id="CHEBI:83421"/>
        <dbReference type="ChEBI" id="CHEBI:456216"/>
        <dbReference type="EC" id="2.7.11.1"/>
    </reaction>
</comment>
<evidence type="ECO:0000256" key="5">
    <source>
        <dbReference type="ARBA" id="ARBA00037982"/>
    </source>
</evidence>
<protein>
    <recommendedName>
        <fullName evidence="10">Protein kinase domain-containing protein</fullName>
    </recommendedName>
</protein>
<evidence type="ECO:0000256" key="7">
    <source>
        <dbReference type="ARBA" id="ARBA00048679"/>
    </source>
</evidence>